<dbReference type="GO" id="GO:0005789">
    <property type="term" value="C:endoplasmic reticulum membrane"/>
    <property type="evidence" value="ECO:0007669"/>
    <property type="project" value="UniProtKB-SubCell"/>
</dbReference>
<evidence type="ECO:0000256" key="19">
    <source>
        <dbReference type="ARBA" id="ARBA00082785"/>
    </source>
</evidence>
<evidence type="ECO:0000256" key="7">
    <source>
        <dbReference type="ARBA" id="ARBA00022679"/>
    </source>
</evidence>
<feature type="domain" description="Glycosyl transferase family 1" evidence="21">
    <location>
        <begin position="307"/>
        <end position="453"/>
    </location>
</feature>
<evidence type="ECO:0000256" key="18">
    <source>
        <dbReference type="ARBA" id="ARBA00061237"/>
    </source>
</evidence>
<dbReference type="InParanoid" id="A0A3P8VEY5"/>
<keyword evidence="11 20" id="KW-1133">Transmembrane helix</keyword>
<dbReference type="PANTHER" id="PTHR13036">
    <property type="entry name" value="BETA1,4 MANNOSYLTRANSFERASE"/>
    <property type="match status" value="1"/>
</dbReference>
<dbReference type="Gene3D" id="3.40.50.2000">
    <property type="entry name" value="Glycogen Phosphorylase B"/>
    <property type="match status" value="1"/>
</dbReference>
<dbReference type="CDD" id="cd03816">
    <property type="entry name" value="GT33_ALG1-like"/>
    <property type="match status" value="1"/>
</dbReference>
<keyword evidence="9" id="KW-0256">Endoplasmic reticulum</keyword>
<organism evidence="23 24">
    <name type="scientific">Cynoglossus semilaevis</name>
    <name type="common">Tongue sole</name>
    <dbReference type="NCBI Taxonomy" id="244447"/>
    <lineage>
        <taxon>Eukaryota</taxon>
        <taxon>Metazoa</taxon>
        <taxon>Chordata</taxon>
        <taxon>Craniata</taxon>
        <taxon>Vertebrata</taxon>
        <taxon>Euteleostomi</taxon>
        <taxon>Actinopterygii</taxon>
        <taxon>Neopterygii</taxon>
        <taxon>Teleostei</taxon>
        <taxon>Neoteleostei</taxon>
        <taxon>Acanthomorphata</taxon>
        <taxon>Carangaria</taxon>
        <taxon>Pleuronectiformes</taxon>
        <taxon>Pleuronectoidei</taxon>
        <taxon>Cynoglossidae</taxon>
        <taxon>Cynoglossinae</taxon>
        <taxon>Cynoglossus</taxon>
    </lineage>
</organism>
<comment type="subcellular location">
    <subcellularLocation>
        <location evidence="1">Endoplasmic reticulum membrane</location>
        <topology evidence="1">Single-pass membrane protein</topology>
    </subcellularLocation>
</comment>
<evidence type="ECO:0000256" key="15">
    <source>
        <dbReference type="ARBA" id="ARBA00033088"/>
    </source>
</evidence>
<evidence type="ECO:0000256" key="3">
    <source>
        <dbReference type="ARBA" id="ARBA00012611"/>
    </source>
</evidence>
<name>A0A3P8VEY5_CYNSE</name>
<dbReference type="KEGG" id="csem:103393481"/>
<dbReference type="Pfam" id="PF13579">
    <property type="entry name" value="Glyco_trans_4_4"/>
    <property type="match status" value="1"/>
</dbReference>
<feature type="transmembrane region" description="Helical" evidence="20">
    <location>
        <begin position="7"/>
        <end position="25"/>
    </location>
</feature>
<dbReference type="CTD" id="56052"/>
<keyword evidence="10" id="KW-0735">Signal-anchor</keyword>
<evidence type="ECO:0000256" key="13">
    <source>
        <dbReference type="ARBA" id="ARBA00031434"/>
    </source>
</evidence>
<accession>A0A3P8VEY5</accession>
<dbReference type="OMA" id="CKLIIDW"/>
<comment type="catalytic activity">
    <reaction evidence="16">
        <text>an N,N'-diacetylchitobiosyl-diphospho-di-trans,poly-cis-dolichol + GDP-alpha-D-mannose = a beta-D-Man-(1-&gt;4)-beta-D-GlcNAc-(1-&gt;4)-alpha-D-GlcNAc-diphospho-di-trans,poly-cis-dolichol + GDP + H(+)</text>
        <dbReference type="Rhea" id="RHEA:13865"/>
        <dbReference type="Rhea" id="RHEA-COMP:19510"/>
        <dbReference type="Rhea" id="RHEA-COMP:19511"/>
        <dbReference type="ChEBI" id="CHEBI:15378"/>
        <dbReference type="ChEBI" id="CHEBI:57269"/>
        <dbReference type="ChEBI" id="CHEBI:57527"/>
        <dbReference type="ChEBI" id="CHEBI:58189"/>
        <dbReference type="ChEBI" id="CHEBI:58472"/>
        <dbReference type="EC" id="2.4.1.142"/>
    </reaction>
    <physiologicalReaction direction="left-to-right" evidence="16">
        <dbReference type="Rhea" id="RHEA:13866"/>
    </physiologicalReaction>
</comment>
<evidence type="ECO:0000256" key="9">
    <source>
        <dbReference type="ARBA" id="ARBA00022824"/>
    </source>
</evidence>
<comment type="pathway">
    <text evidence="2">Protein modification; protein glycosylation.</text>
</comment>
<dbReference type="AlphaFoldDB" id="A0A3P8VEY5"/>
<dbReference type="OrthoDB" id="614844at2759"/>
<evidence type="ECO:0000256" key="1">
    <source>
        <dbReference type="ARBA" id="ARBA00004389"/>
    </source>
</evidence>
<evidence type="ECO:0000256" key="14">
    <source>
        <dbReference type="ARBA" id="ARBA00031566"/>
    </source>
</evidence>
<proteinExistence type="inferred from homology"/>
<reference evidence="23" key="3">
    <citation type="submission" date="2025-09" db="UniProtKB">
        <authorList>
            <consortium name="Ensembl"/>
        </authorList>
    </citation>
    <scope>IDENTIFICATION</scope>
</reference>
<evidence type="ECO:0000256" key="17">
    <source>
        <dbReference type="ARBA" id="ARBA00056362"/>
    </source>
</evidence>
<reference evidence="23" key="2">
    <citation type="submission" date="2025-08" db="UniProtKB">
        <authorList>
            <consortium name="Ensembl"/>
        </authorList>
    </citation>
    <scope>IDENTIFICATION</scope>
</reference>
<dbReference type="SUPFAM" id="SSF53756">
    <property type="entry name" value="UDP-Glycosyltransferase/glycogen phosphorylase"/>
    <property type="match status" value="1"/>
</dbReference>
<dbReference type="EC" id="2.4.1.142" evidence="3"/>
<evidence type="ECO:0000256" key="20">
    <source>
        <dbReference type="SAM" id="Phobius"/>
    </source>
</evidence>
<dbReference type="FunFam" id="3.40.50.2000:FF:000096">
    <property type="entry name" value="ALG1, chitobiosyldiphosphodolichol beta-mannosyltransferase"/>
    <property type="match status" value="1"/>
</dbReference>
<sequence>MASLDAGVLLLVVFSLITALLALFLPPQIDVSWPLLCFMLLLLLLTLGWRSLRRKNGGNERRVCVLVLGDVGRSPRMQYHSISLSKHGFTVTLVGFLDSKPHFDVLRAENIRIVPITEVKGFRGGPKLLTYVTKVLLQCLQLLSLLLNMELQDYLLLQNPPGLPSMAVAWLVCLLRGSKLIIDWHNYGYTIMALSHRQGHLLVRVAEWYERFFGPLADHHLCVTNAMKEDLKTNWGISATTLYDRPASIFRETSVEQRHMLFMKLAETHPQFQLEGCEESETERTVFSERDQLHDCVSLRPGRPALLISSTSWTEDEDFSILLRALEEYEGFIRGGAELLPSLVCVITGKGPQKEHYRTLIDSLCLEHVKICTPWLEPEDYPVLLGAADLGVCLHKSSSGLDLPMKVVDMFGCCLPVCAVHFNCLEELVKPEKNGLIFRDSEELAQQLQSLLSGFPATEGRLDLFRRNLRSNRGQRWDDNWDQNVLPLIAVPR</sequence>
<dbReference type="Pfam" id="PF00534">
    <property type="entry name" value="Glycos_transf_1"/>
    <property type="match status" value="1"/>
</dbReference>
<evidence type="ECO:0000256" key="16">
    <source>
        <dbReference type="ARBA" id="ARBA00045071"/>
    </source>
</evidence>
<dbReference type="STRING" id="244447.ENSCSEP00000013868"/>
<evidence type="ECO:0000256" key="8">
    <source>
        <dbReference type="ARBA" id="ARBA00022692"/>
    </source>
</evidence>
<feature type="transmembrane region" description="Helical" evidence="20">
    <location>
        <begin position="31"/>
        <end position="52"/>
    </location>
</feature>
<comment type="similarity">
    <text evidence="18">Belongs to the glycosyltransferase group 1 family. Glycosyltransferase 33 subfamily.</text>
</comment>
<dbReference type="InterPro" id="IPR001296">
    <property type="entry name" value="Glyco_trans_1"/>
</dbReference>
<keyword evidence="12 20" id="KW-0472">Membrane</keyword>
<dbReference type="PANTHER" id="PTHR13036:SF0">
    <property type="entry name" value="CHITOBIOSYLDIPHOSPHODOLICHOL BETA-MANNOSYLTRANSFERASE"/>
    <property type="match status" value="1"/>
</dbReference>
<dbReference type="InterPro" id="IPR026051">
    <property type="entry name" value="ALG1-like"/>
</dbReference>
<evidence type="ECO:0000313" key="23">
    <source>
        <dbReference type="Ensembl" id="ENSCSEP00000013868.1"/>
    </source>
</evidence>
<evidence type="ECO:0000256" key="10">
    <source>
        <dbReference type="ARBA" id="ARBA00022968"/>
    </source>
</evidence>
<evidence type="ECO:0000256" key="5">
    <source>
        <dbReference type="ARBA" id="ARBA00022553"/>
    </source>
</evidence>
<dbReference type="FunFam" id="3.40.50.2000:FF:000109">
    <property type="entry name" value="Chitobiosyldiphosphodolichol beta-mannosyltransferase"/>
    <property type="match status" value="1"/>
</dbReference>
<feature type="domain" description="Glycosyltransferase subfamily 4-like N-terminal" evidence="22">
    <location>
        <begin position="84"/>
        <end position="239"/>
    </location>
</feature>
<dbReference type="GeneTree" id="ENSGT00390000008647"/>
<evidence type="ECO:0000259" key="22">
    <source>
        <dbReference type="Pfam" id="PF13579"/>
    </source>
</evidence>
<protein>
    <recommendedName>
        <fullName evidence="4">Chitobiosyldiphosphodolichol beta-mannosyltransferase</fullName>
        <ecNumber evidence="3">2.4.1.142</ecNumber>
    </recommendedName>
    <alternativeName>
        <fullName evidence="19">Asparagine-linked glycosylation protein 1 homolog</fullName>
    </alternativeName>
    <alternativeName>
        <fullName evidence="14">Beta-1,4-mannosyltransferase</fullName>
    </alternativeName>
    <alternativeName>
        <fullName evidence="15">GDP-Man:GlcNAc2-PP-dolichol mannosyltransferase</fullName>
    </alternativeName>
    <alternativeName>
        <fullName evidence="13">GDP-mannose-dolichol diphosphochitobiose mannosyltransferase</fullName>
    </alternativeName>
</protein>
<evidence type="ECO:0000256" key="4">
    <source>
        <dbReference type="ARBA" id="ARBA00015841"/>
    </source>
</evidence>
<dbReference type="RefSeq" id="XP_008328690.1">
    <property type="nucleotide sequence ID" value="XM_008330468.3"/>
</dbReference>
<evidence type="ECO:0000256" key="11">
    <source>
        <dbReference type="ARBA" id="ARBA00022989"/>
    </source>
</evidence>
<keyword evidence="7" id="KW-0808">Transferase</keyword>
<evidence type="ECO:0000256" key="2">
    <source>
        <dbReference type="ARBA" id="ARBA00004922"/>
    </source>
</evidence>
<dbReference type="Proteomes" id="UP000265120">
    <property type="component" value="Chromosome 17"/>
</dbReference>
<dbReference type="GO" id="GO:0004578">
    <property type="term" value="F:chitobiosyldiphosphodolichol beta-mannosyltransferase activity"/>
    <property type="evidence" value="ECO:0007669"/>
    <property type="project" value="UniProtKB-EC"/>
</dbReference>
<keyword evidence="5" id="KW-0597">Phosphoprotein</keyword>
<keyword evidence="8 20" id="KW-0812">Transmembrane</keyword>
<evidence type="ECO:0000256" key="12">
    <source>
        <dbReference type="ARBA" id="ARBA00023136"/>
    </source>
</evidence>
<keyword evidence="24" id="KW-1185">Reference proteome</keyword>
<keyword evidence="6" id="KW-0328">Glycosyltransferase</keyword>
<evidence type="ECO:0000259" key="21">
    <source>
        <dbReference type="Pfam" id="PF00534"/>
    </source>
</evidence>
<comment type="function">
    <text evidence="17">Mannosyltransferase that operates in the biosynthetic pathway of dolichol-linked oligosaccharides, the glycan precursors employed in protein asparagine (N)-glycosylation. The assembly of dolichol-linked oligosaccharides begins on the cytosolic side of the endoplasmic reticulum membrane and finishes in its lumen. The sequential addition of sugars to dolichol pyrophosphate produces dolichol-linked oligosaccharides containing fourteen sugars, including two GlcNAcs, nine mannoses and three glucoses. Once assembled, the oligosaccharide is transferred from the lipid to nascent proteins by oligosaccharyltransferases. Catalyzes, on the cytoplasmic face of the endoplasmic reticulum, the addition of the first mannose residues to the dolichol-linked oligosaccharide chain, to produce Man1GlcNAc(2)-PP-dolichol core oligosaccharide. Man1GlcNAc(2)-PP-dolichol is a substrate for ALG2, the following enzyme in the biosynthetic pathway.</text>
</comment>
<reference evidence="23 24" key="1">
    <citation type="journal article" date="2014" name="Nat. Genet.">
        <title>Whole-genome sequence of a flatfish provides insights into ZW sex chromosome evolution and adaptation to a benthic lifestyle.</title>
        <authorList>
            <person name="Chen S."/>
            <person name="Zhang G."/>
            <person name="Shao C."/>
            <person name="Huang Q."/>
            <person name="Liu G."/>
            <person name="Zhang P."/>
            <person name="Song W."/>
            <person name="An N."/>
            <person name="Chalopin D."/>
            <person name="Volff J.N."/>
            <person name="Hong Y."/>
            <person name="Li Q."/>
            <person name="Sha Z."/>
            <person name="Zhou H."/>
            <person name="Xie M."/>
            <person name="Yu Q."/>
            <person name="Liu Y."/>
            <person name="Xiang H."/>
            <person name="Wang N."/>
            <person name="Wu K."/>
            <person name="Yang C."/>
            <person name="Zhou Q."/>
            <person name="Liao X."/>
            <person name="Yang L."/>
            <person name="Hu Q."/>
            <person name="Zhang J."/>
            <person name="Meng L."/>
            <person name="Jin L."/>
            <person name="Tian Y."/>
            <person name="Lian J."/>
            <person name="Yang J."/>
            <person name="Miao G."/>
            <person name="Liu S."/>
            <person name="Liang Z."/>
            <person name="Yan F."/>
            <person name="Li Y."/>
            <person name="Sun B."/>
            <person name="Zhang H."/>
            <person name="Zhang J."/>
            <person name="Zhu Y."/>
            <person name="Du M."/>
            <person name="Zhao Y."/>
            <person name="Schartl M."/>
            <person name="Tang Q."/>
            <person name="Wang J."/>
        </authorList>
    </citation>
    <scope>NUCLEOTIDE SEQUENCE</scope>
</reference>
<dbReference type="Ensembl" id="ENSCSET00000014031.1">
    <property type="protein sequence ID" value="ENSCSEP00000013868.1"/>
    <property type="gene ID" value="ENSCSEG00000008924.1"/>
</dbReference>
<dbReference type="InterPro" id="IPR028098">
    <property type="entry name" value="Glyco_trans_4-like_N"/>
</dbReference>
<evidence type="ECO:0000256" key="6">
    <source>
        <dbReference type="ARBA" id="ARBA00022676"/>
    </source>
</evidence>
<dbReference type="GeneID" id="103393481"/>
<evidence type="ECO:0000313" key="24">
    <source>
        <dbReference type="Proteomes" id="UP000265120"/>
    </source>
</evidence>